<evidence type="ECO:0000313" key="12">
    <source>
        <dbReference type="Proteomes" id="UP000314294"/>
    </source>
</evidence>
<dbReference type="Pfam" id="PF07970">
    <property type="entry name" value="COPIIcoated_ERV"/>
    <property type="match status" value="2"/>
</dbReference>
<feature type="domain" description="Endoplasmic reticulum vesicle transporter N-terminal" evidence="10">
    <location>
        <begin position="7"/>
        <end position="97"/>
    </location>
</feature>
<dbReference type="OrthoDB" id="270930at2759"/>
<comment type="similarity">
    <text evidence="3 8">Belongs to the ERGIC family.</text>
</comment>
<evidence type="ECO:0000259" key="10">
    <source>
        <dbReference type="Pfam" id="PF13850"/>
    </source>
</evidence>
<dbReference type="Proteomes" id="UP000314294">
    <property type="component" value="Unassembled WGS sequence"/>
</dbReference>
<keyword evidence="12" id="KW-1185">Reference proteome</keyword>
<keyword evidence="5 8" id="KW-0931">ER-Golgi transport</keyword>
<dbReference type="AlphaFoldDB" id="A0A4Z2I474"/>
<sequence>MDALNKLKQFDAYPKTLEDFRVKTWGGATVTVISGVIMLILFISELQYYLTKEVHPELYVDTSRGDKLKINIDVLFPHMPCAYLSIDAMDVAGEQQLDVEHNLFKQRLDKDLKAVTLEADKHDLGLADDGEVFDPSSLDPSRCESCYGAETEDLKCCNTCDDVREAYRRRGWAFKNADTIEQCKREGFSQKMQEQKNEGCQVYGVLEVNKSFGLDNINMTHLIKHLSFGEDYPGIVNPLDDTDVVKTNQFSVTRHEKVANGLIGDQGLPGVFVLYELSPMMVKFTEKHR</sequence>
<keyword evidence="4 8" id="KW-0812">Transmembrane</keyword>
<protein>
    <recommendedName>
        <fullName evidence="8">Endoplasmic reticulum-Golgi intermediate compartment protein</fullName>
    </recommendedName>
</protein>
<feature type="domain" description="Endoplasmic reticulum vesicle transporter C-terminal" evidence="9">
    <location>
        <begin position="244"/>
        <end position="288"/>
    </location>
</feature>
<keyword evidence="8" id="KW-0813">Transport</keyword>
<feature type="transmembrane region" description="Helical" evidence="8">
    <location>
        <begin position="24"/>
        <end position="43"/>
    </location>
</feature>
<reference evidence="11 12" key="1">
    <citation type="submission" date="2019-03" db="EMBL/GenBank/DDBJ databases">
        <title>First draft genome of Liparis tanakae, snailfish: a comprehensive survey of snailfish specific genes.</title>
        <authorList>
            <person name="Kim W."/>
            <person name="Song I."/>
            <person name="Jeong J.-H."/>
            <person name="Kim D."/>
            <person name="Kim S."/>
            <person name="Ryu S."/>
            <person name="Song J.Y."/>
            <person name="Lee S.K."/>
        </authorList>
    </citation>
    <scope>NUCLEOTIDE SEQUENCE [LARGE SCALE GENOMIC DNA]</scope>
    <source>
        <tissue evidence="11">Muscle</tissue>
    </source>
</reference>
<comment type="subcellular location">
    <subcellularLocation>
        <location evidence="8">Endoplasmic reticulum membrane</location>
        <topology evidence="8">Multi-pass membrane protein</topology>
    </subcellularLocation>
    <subcellularLocation>
        <location evidence="2 8">Endoplasmic reticulum-Golgi intermediate compartment membrane</location>
        <topology evidence="2 8">Multi-pass membrane protein</topology>
    </subcellularLocation>
    <subcellularLocation>
        <location evidence="8">Golgi apparatus membrane</location>
        <topology evidence="8">Multi-pass membrane protein</topology>
    </subcellularLocation>
    <subcellularLocation>
        <location evidence="1">Golgi apparatus</location>
        <location evidence="1">cis-Golgi network membrane</location>
        <topology evidence="1">Multi-pass membrane protein</topology>
    </subcellularLocation>
</comment>
<dbReference type="InterPro" id="IPR045888">
    <property type="entry name" value="Erv"/>
</dbReference>
<dbReference type="GO" id="GO:0005789">
    <property type="term" value="C:endoplasmic reticulum membrane"/>
    <property type="evidence" value="ECO:0007669"/>
    <property type="project" value="UniProtKB-SubCell"/>
</dbReference>
<dbReference type="GO" id="GO:0006890">
    <property type="term" value="P:retrograde vesicle-mediated transport, Golgi to endoplasmic reticulum"/>
    <property type="evidence" value="ECO:0007669"/>
    <property type="project" value="TreeGrafter"/>
</dbReference>
<comment type="function">
    <text evidence="8">Plays a role in transport between endoplasmic reticulum and Golgi.</text>
</comment>
<comment type="caution">
    <text evidence="8">Lacks conserved residue(s) required for the propagation of feature annotation.</text>
</comment>
<dbReference type="InterPro" id="IPR039542">
    <property type="entry name" value="Erv_N"/>
</dbReference>
<evidence type="ECO:0000256" key="3">
    <source>
        <dbReference type="ARBA" id="ARBA00005648"/>
    </source>
</evidence>
<dbReference type="GO" id="GO:0030134">
    <property type="term" value="C:COPII-coated ER to Golgi transport vesicle"/>
    <property type="evidence" value="ECO:0007669"/>
    <property type="project" value="TreeGrafter"/>
</dbReference>
<evidence type="ECO:0000256" key="5">
    <source>
        <dbReference type="ARBA" id="ARBA00022892"/>
    </source>
</evidence>
<evidence type="ECO:0000256" key="8">
    <source>
        <dbReference type="RuleBase" id="RU369013"/>
    </source>
</evidence>
<organism evidence="11 12">
    <name type="scientific">Liparis tanakae</name>
    <name type="common">Tanaka's snailfish</name>
    <dbReference type="NCBI Taxonomy" id="230148"/>
    <lineage>
        <taxon>Eukaryota</taxon>
        <taxon>Metazoa</taxon>
        <taxon>Chordata</taxon>
        <taxon>Craniata</taxon>
        <taxon>Vertebrata</taxon>
        <taxon>Euteleostomi</taxon>
        <taxon>Actinopterygii</taxon>
        <taxon>Neopterygii</taxon>
        <taxon>Teleostei</taxon>
        <taxon>Neoteleostei</taxon>
        <taxon>Acanthomorphata</taxon>
        <taxon>Eupercaria</taxon>
        <taxon>Perciformes</taxon>
        <taxon>Cottioidei</taxon>
        <taxon>Cottales</taxon>
        <taxon>Liparidae</taxon>
        <taxon>Liparis</taxon>
    </lineage>
</organism>
<evidence type="ECO:0000256" key="4">
    <source>
        <dbReference type="ARBA" id="ARBA00022692"/>
    </source>
</evidence>
<dbReference type="PANTHER" id="PTHR10984:SF25">
    <property type="entry name" value="ENDOPLASMIC RETICULUM-GOLGI INTERMEDIATE COMPARTMENT PROTEIN 3"/>
    <property type="match status" value="1"/>
</dbReference>
<dbReference type="EMBL" id="SRLO01000142">
    <property type="protein sequence ID" value="TNN72062.1"/>
    <property type="molecule type" value="Genomic_DNA"/>
</dbReference>
<name>A0A4Z2I474_9TELE</name>
<accession>A0A4Z2I474</accession>
<dbReference type="PANTHER" id="PTHR10984">
    <property type="entry name" value="ENDOPLASMIC RETICULUM-GOLGI INTERMEDIATE COMPARTMENT PROTEIN"/>
    <property type="match status" value="1"/>
</dbReference>
<proteinExistence type="inferred from homology"/>
<feature type="domain" description="Endoplasmic reticulum vesicle transporter C-terminal" evidence="9">
    <location>
        <begin position="146"/>
        <end position="213"/>
    </location>
</feature>
<dbReference type="InterPro" id="IPR012936">
    <property type="entry name" value="Erv_C"/>
</dbReference>
<gene>
    <name evidence="11" type="primary">ergic3</name>
    <name evidence="11" type="ORF">EYF80_017639</name>
</gene>
<keyword evidence="7 8" id="KW-0472">Membrane</keyword>
<evidence type="ECO:0000256" key="1">
    <source>
        <dbReference type="ARBA" id="ARBA00004257"/>
    </source>
</evidence>
<keyword evidence="8" id="KW-0333">Golgi apparatus</keyword>
<dbReference type="Pfam" id="PF13850">
    <property type="entry name" value="ERGIC_N"/>
    <property type="match status" value="1"/>
</dbReference>
<evidence type="ECO:0000256" key="6">
    <source>
        <dbReference type="ARBA" id="ARBA00022989"/>
    </source>
</evidence>
<evidence type="ECO:0000259" key="9">
    <source>
        <dbReference type="Pfam" id="PF07970"/>
    </source>
</evidence>
<keyword evidence="6 8" id="KW-1133">Transmembrane helix</keyword>
<dbReference type="GO" id="GO:0033116">
    <property type="term" value="C:endoplasmic reticulum-Golgi intermediate compartment membrane"/>
    <property type="evidence" value="ECO:0007669"/>
    <property type="project" value="UniProtKB-SubCell"/>
</dbReference>
<evidence type="ECO:0000256" key="2">
    <source>
        <dbReference type="ARBA" id="ARBA00004457"/>
    </source>
</evidence>
<dbReference type="GO" id="GO:0000139">
    <property type="term" value="C:Golgi membrane"/>
    <property type="evidence" value="ECO:0007669"/>
    <property type="project" value="UniProtKB-SubCell"/>
</dbReference>
<keyword evidence="8" id="KW-0256">Endoplasmic reticulum</keyword>
<evidence type="ECO:0000256" key="7">
    <source>
        <dbReference type="ARBA" id="ARBA00023136"/>
    </source>
</evidence>
<evidence type="ECO:0000313" key="11">
    <source>
        <dbReference type="EMBL" id="TNN72062.1"/>
    </source>
</evidence>
<dbReference type="GO" id="GO:0006888">
    <property type="term" value="P:endoplasmic reticulum to Golgi vesicle-mediated transport"/>
    <property type="evidence" value="ECO:0007669"/>
    <property type="project" value="UniProtKB-UniRule"/>
</dbReference>
<comment type="caution">
    <text evidence="11">The sequence shown here is derived from an EMBL/GenBank/DDBJ whole genome shotgun (WGS) entry which is preliminary data.</text>
</comment>